<proteinExistence type="predicted"/>
<evidence type="ECO:0000313" key="3">
    <source>
        <dbReference type="Proteomes" id="UP000054018"/>
    </source>
</evidence>
<reference evidence="2 3" key="1">
    <citation type="submission" date="2014-04" db="EMBL/GenBank/DDBJ databases">
        <authorList>
            <consortium name="DOE Joint Genome Institute"/>
            <person name="Kuo A."/>
            <person name="Kohler A."/>
            <person name="Costa M.D."/>
            <person name="Nagy L.G."/>
            <person name="Floudas D."/>
            <person name="Copeland A."/>
            <person name="Barry K.W."/>
            <person name="Cichocki N."/>
            <person name="Veneault-Fourrey C."/>
            <person name="LaButti K."/>
            <person name="Lindquist E.A."/>
            <person name="Lipzen A."/>
            <person name="Lundell T."/>
            <person name="Morin E."/>
            <person name="Murat C."/>
            <person name="Sun H."/>
            <person name="Tunlid A."/>
            <person name="Henrissat B."/>
            <person name="Grigoriev I.V."/>
            <person name="Hibbett D.S."/>
            <person name="Martin F."/>
            <person name="Nordberg H.P."/>
            <person name="Cantor M.N."/>
            <person name="Hua S.X."/>
        </authorList>
    </citation>
    <scope>NUCLEOTIDE SEQUENCE [LARGE SCALE GENOMIC DNA]</scope>
    <source>
        <strain evidence="2 3">441</strain>
    </source>
</reference>
<name>A0A0C9ZEV9_9AGAM</name>
<keyword evidence="3" id="KW-1185">Reference proteome</keyword>
<dbReference type="Proteomes" id="UP000054018">
    <property type="component" value="Unassembled WGS sequence"/>
</dbReference>
<feature type="compositionally biased region" description="Low complexity" evidence="1">
    <location>
        <begin position="82"/>
        <end position="96"/>
    </location>
</feature>
<feature type="region of interest" description="Disordered" evidence="1">
    <location>
        <begin position="55"/>
        <end position="117"/>
    </location>
</feature>
<dbReference type="OrthoDB" id="2686438at2759"/>
<accession>A0A0C9ZEV9</accession>
<dbReference type="AlphaFoldDB" id="A0A0C9ZEV9"/>
<evidence type="ECO:0000256" key="1">
    <source>
        <dbReference type="SAM" id="MobiDB-lite"/>
    </source>
</evidence>
<feature type="compositionally biased region" description="Polar residues" evidence="1">
    <location>
        <begin position="72"/>
        <end position="81"/>
    </location>
</feature>
<organism evidence="2 3">
    <name type="scientific">Pisolithus microcarpus 441</name>
    <dbReference type="NCBI Taxonomy" id="765257"/>
    <lineage>
        <taxon>Eukaryota</taxon>
        <taxon>Fungi</taxon>
        <taxon>Dikarya</taxon>
        <taxon>Basidiomycota</taxon>
        <taxon>Agaricomycotina</taxon>
        <taxon>Agaricomycetes</taxon>
        <taxon>Agaricomycetidae</taxon>
        <taxon>Boletales</taxon>
        <taxon>Sclerodermatineae</taxon>
        <taxon>Pisolithaceae</taxon>
        <taxon>Pisolithus</taxon>
    </lineage>
</organism>
<protein>
    <submittedName>
        <fullName evidence="2">Uncharacterized protein</fullName>
    </submittedName>
</protein>
<dbReference type="EMBL" id="KN833694">
    <property type="protein sequence ID" value="KIK27886.1"/>
    <property type="molecule type" value="Genomic_DNA"/>
</dbReference>
<gene>
    <name evidence="2" type="ORF">PISMIDRAFT_144861</name>
</gene>
<dbReference type="HOGENOM" id="CLU_1200249_0_0_1"/>
<evidence type="ECO:0000313" key="2">
    <source>
        <dbReference type="EMBL" id="KIK27886.1"/>
    </source>
</evidence>
<reference evidence="3" key="2">
    <citation type="submission" date="2015-01" db="EMBL/GenBank/DDBJ databases">
        <title>Evolutionary Origins and Diversification of the Mycorrhizal Mutualists.</title>
        <authorList>
            <consortium name="DOE Joint Genome Institute"/>
            <consortium name="Mycorrhizal Genomics Consortium"/>
            <person name="Kohler A."/>
            <person name="Kuo A."/>
            <person name="Nagy L.G."/>
            <person name="Floudas D."/>
            <person name="Copeland A."/>
            <person name="Barry K.W."/>
            <person name="Cichocki N."/>
            <person name="Veneault-Fourrey C."/>
            <person name="LaButti K."/>
            <person name="Lindquist E.A."/>
            <person name="Lipzen A."/>
            <person name="Lundell T."/>
            <person name="Morin E."/>
            <person name="Murat C."/>
            <person name="Riley R."/>
            <person name="Ohm R."/>
            <person name="Sun H."/>
            <person name="Tunlid A."/>
            <person name="Henrissat B."/>
            <person name="Grigoriev I.V."/>
            <person name="Hibbett D.S."/>
            <person name="Martin F."/>
        </authorList>
    </citation>
    <scope>NUCLEOTIDE SEQUENCE [LARGE SCALE GENOMIC DNA]</scope>
    <source>
        <strain evidence="3">441</strain>
    </source>
</reference>
<sequence>MGNPLDTAHATPFGTHDQPVSRQLQGTYISQDTNSFAHRATSPAGIASATSHSHAYDLHMSPSPGFDGGVNGATTVQRPSQRTSAAARFAPSSSTAPRPPRTFEDLPSPDPTNAVSSMPTATYACMWSSRGRRCGGRVEGEKNSIAQHLRDCHGFVCDEERMTCRWDQCDMVLQRRNVARHIFSYHLGVKVLCKHCGMTLSRQDASRKHEKSCASAPKAGAAVYPTPPILP</sequence>